<name>A0A1Y1T2G8_9FLAO</name>
<comment type="caution">
    <text evidence="1">The sequence shown here is derived from an EMBL/GenBank/DDBJ whole genome shotgun (WGS) entry which is preliminary data.</text>
</comment>
<dbReference type="RefSeq" id="WP_084842469.1">
    <property type="nucleotide sequence ID" value="NZ_JBHSYH010000017.1"/>
</dbReference>
<dbReference type="Proteomes" id="UP000192746">
    <property type="component" value="Unassembled WGS sequence"/>
</dbReference>
<evidence type="ECO:0000313" key="2">
    <source>
        <dbReference type="Proteomes" id="UP000192746"/>
    </source>
</evidence>
<dbReference type="InterPro" id="IPR005361">
    <property type="entry name" value="UPF0158"/>
</dbReference>
<dbReference type="OrthoDB" id="961309at2"/>
<accession>A0A1Y1T2G8</accession>
<evidence type="ECO:0000313" key="1">
    <source>
        <dbReference type="EMBL" id="ORL44785.1"/>
    </source>
</evidence>
<dbReference type="Pfam" id="PF03682">
    <property type="entry name" value="UPF0158"/>
    <property type="match status" value="1"/>
</dbReference>
<organism evidence="1 2">
    <name type="scientific">Zunongwangia atlantica 22II14-10F7</name>
    <dbReference type="NCBI Taxonomy" id="1185767"/>
    <lineage>
        <taxon>Bacteria</taxon>
        <taxon>Pseudomonadati</taxon>
        <taxon>Bacteroidota</taxon>
        <taxon>Flavobacteriia</taxon>
        <taxon>Flavobacteriales</taxon>
        <taxon>Flavobacteriaceae</taxon>
        <taxon>Zunongwangia</taxon>
    </lineage>
</organism>
<gene>
    <name evidence="1" type="ORF">IIF7_14774</name>
</gene>
<keyword evidence="2" id="KW-1185">Reference proteome</keyword>
<reference evidence="1 2" key="1">
    <citation type="submission" date="2013-04" db="EMBL/GenBank/DDBJ databases">
        <title>Zunongwangia sp. 22II14-10F7 Genome Sequencing.</title>
        <authorList>
            <person name="Lai Q."/>
            <person name="Shao Z."/>
        </authorList>
    </citation>
    <scope>NUCLEOTIDE SEQUENCE [LARGE SCALE GENOMIC DNA]</scope>
    <source>
        <strain evidence="1 2">22II14-10F7</strain>
    </source>
</reference>
<proteinExistence type="predicted"/>
<dbReference type="EMBL" id="ARYN01000013">
    <property type="protein sequence ID" value="ORL44785.1"/>
    <property type="molecule type" value="Genomic_DNA"/>
</dbReference>
<dbReference type="AlphaFoldDB" id="A0A1Y1T2G8"/>
<sequence>MANQMTYSMVPPSWITYTTQIKDFFVILKCCNKFVGFNSIFETNKLIQILQQRHPFRHFKHTVDHSEFRQDWFAFKQQFIEKLITETFQMHTSSEE</sequence>
<protein>
    <submittedName>
        <fullName evidence="1">Uncharacterized protein</fullName>
    </submittedName>
</protein>